<proteinExistence type="predicted"/>
<accession>A0A0K1S7C1</accession>
<dbReference type="Proteomes" id="UP000068167">
    <property type="component" value="Chromosome"/>
</dbReference>
<dbReference type="KEGG" id="mpk:VL20_5179"/>
<reference evidence="1 2" key="1">
    <citation type="journal article" date="2016" name="Stand. Genomic Sci.">
        <title>Complete genome sequence and genomic characterization of Microcystis panniformis FACHB 1757 by third-generation sequencing.</title>
        <authorList>
            <person name="Zhang J.Y."/>
            <person name="Guan R."/>
            <person name="Zhang H.J."/>
            <person name="Li H."/>
            <person name="Xiao P."/>
            <person name="Yu G.L."/>
            <person name="Du L."/>
            <person name="Cao D.M."/>
            <person name="Zhu B.C."/>
            <person name="Li R.H."/>
            <person name="Lu Z.H."/>
        </authorList>
    </citation>
    <scope>NUCLEOTIDE SEQUENCE [LARGE SCALE GENOMIC DNA]</scope>
    <source>
        <strain evidence="1 2">FACHB-1757</strain>
    </source>
</reference>
<gene>
    <name evidence="1" type="ORF">VL20_5179</name>
</gene>
<keyword evidence="2" id="KW-1185">Reference proteome</keyword>
<protein>
    <submittedName>
        <fullName evidence="1">Uncharacterized protein</fullName>
    </submittedName>
</protein>
<name>A0A0K1S7C1_9CHRO</name>
<dbReference type="PATRIC" id="fig|1638788.3.peg.5224"/>
<sequence>MSLIPPAPLDKGGADRRGDLTVFNTYLLIFREVGRFYQ</sequence>
<evidence type="ECO:0000313" key="2">
    <source>
        <dbReference type="Proteomes" id="UP000068167"/>
    </source>
</evidence>
<dbReference type="EMBL" id="CP011339">
    <property type="protein sequence ID" value="AKV70029.1"/>
    <property type="molecule type" value="Genomic_DNA"/>
</dbReference>
<dbReference type="AlphaFoldDB" id="A0A0K1S7C1"/>
<evidence type="ECO:0000313" key="1">
    <source>
        <dbReference type="EMBL" id="AKV70029.1"/>
    </source>
</evidence>
<organism evidence="1 2">
    <name type="scientific">Microcystis panniformis FACHB-1757</name>
    <dbReference type="NCBI Taxonomy" id="1638788"/>
    <lineage>
        <taxon>Bacteria</taxon>
        <taxon>Bacillati</taxon>
        <taxon>Cyanobacteriota</taxon>
        <taxon>Cyanophyceae</taxon>
        <taxon>Oscillatoriophycideae</taxon>
        <taxon>Chroococcales</taxon>
        <taxon>Microcystaceae</taxon>
        <taxon>Microcystis</taxon>
    </lineage>
</organism>